<name>A0A1H7SAS8_9BACT</name>
<evidence type="ECO:0000313" key="1">
    <source>
        <dbReference type="EMBL" id="SEL69336.1"/>
    </source>
</evidence>
<sequence length="112" mass="13394">MESIFNYPINTRLKSGGHIAVEVSATSDQNRRWIAIYKPNSKPIDETIPEHIYSILDFELKKEKTDEYFADEDMLNQKRYYVNTEEELIDLLLDLRVDPKRFTYPWKCDYPL</sequence>
<protein>
    <submittedName>
        <fullName evidence="1">Uncharacterized protein</fullName>
    </submittedName>
</protein>
<keyword evidence="2" id="KW-1185">Reference proteome</keyword>
<dbReference type="RefSeq" id="WP_089910912.1">
    <property type="nucleotide sequence ID" value="NZ_FOBB01000002.1"/>
</dbReference>
<reference evidence="1 2" key="1">
    <citation type="submission" date="2016-10" db="EMBL/GenBank/DDBJ databases">
        <authorList>
            <person name="de Groot N.N."/>
        </authorList>
    </citation>
    <scope>NUCLEOTIDE SEQUENCE [LARGE SCALE GENOMIC DNA]</scope>
    <source>
        <strain evidence="1 2">DSM 21039</strain>
    </source>
</reference>
<dbReference type="EMBL" id="FOBB01000002">
    <property type="protein sequence ID" value="SEL69336.1"/>
    <property type="molecule type" value="Genomic_DNA"/>
</dbReference>
<organism evidence="1 2">
    <name type="scientific">Chitinophaga rupis</name>
    <dbReference type="NCBI Taxonomy" id="573321"/>
    <lineage>
        <taxon>Bacteria</taxon>
        <taxon>Pseudomonadati</taxon>
        <taxon>Bacteroidota</taxon>
        <taxon>Chitinophagia</taxon>
        <taxon>Chitinophagales</taxon>
        <taxon>Chitinophagaceae</taxon>
        <taxon>Chitinophaga</taxon>
    </lineage>
</organism>
<proteinExistence type="predicted"/>
<dbReference type="STRING" id="573321.SAMN04488505_102869"/>
<dbReference type="Proteomes" id="UP000198984">
    <property type="component" value="Unassembled WGS sequence"/>
</dbReference>
<evidence type="ECO:0000313" key="2">
    <source>
        <dbReference type="Proteomes" id="UP000198984"/>
    </source>
</evidence>
<accession>A0A1H7SAS8</accession>
<gene>
    <name evidence="1" type="ORF">SAMN04488505_102869</name>
</gene>
<dbReference type="AlphaFoldDB" id="A0A1H7SAS8"/>
<dbReference type="OrthoDB" id="2991017at2"/>